<protein>
    <submittedName>
        <fullName evidence="1">Uncharacterized protein</fullName>
    </submittedName>
</protein>
<organism evidence="1 2">
    <name type="scientific">Colletotrichum gloeosporioides</name>
    <name type="common">Anthracnose fungus</name>
    <name type="synonym">Glomerella cingulata</name>
    <dbReference type="NCBI Taxonomy" id="474922"/>
    <lineage>
        <taxon>Eukaryota</taxon>
        <taxon>Fungi</taxon>
        <taxon>Dikarya</taxon>
        <taxon>Ascomycota</taxon>
        <taxon>Pezizomycotina</taxon>
        <taxon>Sordariomycetes</taxon>
        <taxon>Hypocreomycetidae</taxon>
        <taxon>Glomerellales</taxon>
        <taxon>Glomerellaceae</taxon>
        <taxon>Colletotrichum</taxon>
        <taxon>Colletotrichum gloeosporioides species complex</taxon>
    </lineage>
</organism>
<gene>
    <name evidence="1" type="ORF">GCG54_00011676</name>
</gene>
<proteinExistence type="predicted"/>
<dbReference type="RefSeq" id="XP_045256810.1">
    <property type="nucleotide sequence ID" value="XM_045411573.1"/>
</dbReference>
<dbReference type="GeneID" id="69018802"/>
<reference evidence="1" key="2">
    <citation type="submission" date="2020-03" db="EMBL/GenBank/DDBJ databases">
        <authorList>
            <person name="Fu F.-F."/>
            <person name="Chen J."/>
        </authorList>
    </citation>
    <scope>NUCLEOTIDE SEQUENCE</scope>
    <source>
        <strain evidence="1">Lc1</strain>
    </source>
</reference>
<dbReference type="AlphaFoldDB" id="A0A8H4FD70"/>
<reference evidence="1" key="1">
    <citation type="journal article" date="2020" name="Phytopathology">
        <title>Genome sequence and comparative analysis of Colletotrichum gloeosporioides isolated from Liriodendron leaves.</title>
        <authorList>
            <person name="Fu F.F."/>
            <person name="Hao Z."/>
            <person name="Wang P."/>
            <person name="Lu Y."/>
            <person name="Xue L.J."/>
            <person name="Wei G."/>
            <person name="Tian Y."/>
            <person name="Baishi H."/>
            <person name="Xu H."/>
            <person name="Shi J."/>
            <person name="Cheng T."/>
            <person name="Wang G."/>
            <person name="Yi Y."/>
            <person name="Chen J."/>
        </authorList>
    </citation>
    <scope>NUCLEOTIDE SEQUENCE</scope>
    <source>
        <strain evidence="1">Lc1</strain>
    </source>
</reference>
<evidence type="ECO:0000313" key="1">
    <source>
        <dbReference type="EMBL" id="KAF3797646.1"/>
    </source>
</evidence>
<sequence>MTPLEGRTQDGFETQFDTNHLARFLLFELLRPALLAGVTRSLLLELSSWLQLLIASKKFVSTTSILTATTMLWPRTPRERQRTFGLRMRSSAVMVHKGYTLGACNPAPSSWI</sequence>
<name>A0A8H4FD70_COLGL</name>
<dbReference type="EMBL" id="WVTB01000110">
    <property type="protein sequence ID" value="KAF3797646.1"/>
    <property type="molecule type" value="Genomic_DNA"/>
</dbReference>
<evidence type="ECO:0000313" key="2">
    <source>
        <dbReference type="Proteomes" id="UP000613401"/>
    </source>
</evidence>
<accession>A0A8H4FD70</accession>
<keyword evidence="2" id="KW-1185">Reference proteome</keyword>
<dbReference type="Proteomes" id="UP000613401">
    <property type="component" value="Unassembled WGS sequence"/>
</dbReference>
<comment type="caution">
    <text evidence="1">The sequence shown here is derived from an EMBL/GenBank/DDBJ whole genome shotgun (WGS) entry which is preliminary data.</text>
</comment>